<dbReference type="PaxDb" id="3847-GLYMA14G24080.2"/>
<evidence type="ECO:0000256" key="1">
    <source>
        <dbReference type="ARBA" id="ARBA00004167"/>
    </source>
</evidence>
<name>A0A0R0GDB7_SOYBN</name>
<evidence type="ECO:0000259" key="4">
    <source>
        <dbReference type="Pfam" id="PF13947"/>
    </source>
</evidence>
<dbReference type="Gramene" id="KRH16369">
    <property type="protein sequence ID" value="KRH16369"/>
    <property type="gene ID" value="GLYMA_14G151900"/>
</dbReference>
<protein>
    <recommendedName>
        <fullName evidence="4">Wall-associated receptor kinase galacturonan-binding domain-containing protein</fullName>
    </recommendedName>
</protein>
<organism evidence="5">
    <name type="scientific">Glycine max</name>
    <name type="common">Soybean</name>
    <name type="synonym">Glycine hispida</name>
    <dbReference type="NCBI Taxonomy" id="3847"/>
    <lineage>
        <taxon>Eukaryota</taxon>
        <taxon>Viridiplantae</taxon>
        <taxon>Streptophyta</taxon>
        <taxon>Embryophyta</taxon>
        <taxon>Tracheophyta</taxon>
        <taxon>Spermatophyta</taxon>
        <taxon>Magnoliopsida</taxon>
        <taxon>eudicotyledons</taxon>
        <taxon>Gunneridae</taxon>
        <taxon>Pentapetalae</taxon>
        <taxon>rosids</taxon>
        <taxon>fabids</taxon>
        <taxon>Fabales</taxon>
        <taxon>Fabaceae</taxon>
        <taxon>Papilionoideae</taxon>
        <taxon>50 kb inversion clade</taxon>
        <taxon>NPAAA clade</taxon>
        <taxon>indigoferoid/millettioid clade</taxon>
        <taxon>Phaseoleae</taxon>
        <taxon>Glycine</taxon>
        <taxon>Glycine subgen. Soja</taxon>
    </lineage>
</organism>
<dbReference type="EMBL" id="CM000847">
    <property type="protein sequence ID" value="KRH16369.1"/>
    <property type="molecule type" value="Genomic_DNA"/>
</dbReference>
<dbReference type="GO" id="GO:0030247">
    <property type="term" value="F:polysaccharide binding"/>
    <property type="evidence" value="ECO:0007669"/>
    <property type="project" value="InterPro"/>
</dbReference>
<proteinExistence type="predicted"/>
<evidence type="ECO:0000313" key="6">
    <source>
        <dbReference type="EnsemblPlants" id="KRH16369"/>
    </source>
</evidence>
<reference evidence="5 6" key="1">
    <citation type="journal article" date="2010" name="Nature">
        <title>Genome sequence of the palaeopolyploid soybean.</title>
        <authorList>
            <person name="Schmutz J."/>
            <person name="Cannon S.B."/>
            <person name="Schlueter J."/>
            <person name="Ma J."/>
            <person name="Mitros T."/>
            <person name="Nelson W."/>
            <person name="Hyten D.L."/>
            <person name="Song Q."/>
            <person name="Thelen J.J."/>
            <person name="Cheng J."/>
            <person name="Xu D."/>
            <person name="Hellsten U."/>
            <person name="May G.D."/>
            <person name="Yu Y."/>
            <person name="Sakurai T."/>
            <person name="Umezawa T."/>
            <person name="Bhattacharyya M.K."/>
            <person name="Sandhu D."/>
            <person name="Valliyodan B."/>
            <person name="Lindquist E."/>
            <person name="Peto M."/>
            <person name="Grant D."/>
            <person name="Shu S."/>
            <person name="Goodstein D."/>
            <person name="Barry K."/>
            <person name="Futrell-Griggs M."/>
            <person name="Abernathy B."/>
            <person name="Du J."/>
            <person name="Tian Z."/>
            <person name="Zhu L."/>
            <person name="Gill N."/>
            <person name="Joshi T."/>
            <person name="Libault M."/>
            <person name="Sethuraman A."/>
            <person name="Zhang X.-C."/>
            <person name="Shinozaki K."/>
            <person name="Nguyen H.T."/>
            <person name="Wing R.A."/>
            <person name="Cregan P."/>
            <person name="Specht J."/>
            <person name="Grimwood J."/>
            <person name="Rokhsar D."/>
            <person name="Stacey G."/>
            <person name="Shoemaker R.C."/>
            <person name="Jackson S.A."/>
        </authorList>
    </citation>
    <scope>NUCLEOTIDE SEQUENCE</scope>
    <source>
        <strain evidence="6">cv. Williams 82</strain>
        <tissue evidence="5">Callus</tissue>
    </source>
</reference>
<feature type="chain" id="PRO_5014521285" description="Wall-associated receptor kinase galacturonan-binding domain-containing protein" evidence="3">
    <location>
        <begin position="22"/>
        <end position="303"/>
    </location>
</feature>
<keyword evidence="7" id="KW-1185">Reference proteome</keyword>
<dbReference type="AlphaFoldDB" id="A0A0R0GDB7"/>
<feature type="domain" description="Wall-associated receptor kinase galacturonan-binding" evidence="4">
    <location>
        <begin position="28"/>
        <end position="90"/>
    </location>
</feature>
<dbReference type="Pfam" id="PF13947">
    <property type="entry name" value="GUB_WAK_bind"/>
    <property type="match status" value="1"/>
</dbReference>
<comment type="subcellular location">
    <subcellularLocation>
        <location evidence="1">Membrane</location>
        <topology evidence="1">Single-pass membrane protein</topology>
    </subcellularLocation>
</comment>
<dbReference type="InParanoid" id="A0A0R0GDB7"/>
<dbReference type="OMA" id="WITINLA"/>
<sequence length="303" mass="33830">MHTQIALVLVLALVNVAIIVSDITLNGCMDNCGNVSIPYPFGVGTSKETSENCFLEDKMNLTCQNNNLYLGVNLLVLEHVMDVLFYVSKICNTPNRVANDLFLRTPSNFTISSKENNFISVGCETYGYLNSFNNGVQYSTECLTRCSKFPNDVVTNGDCSGIGCYEVDIPPNMKNITIEAYRFDVSSNYFQSCGHSFAAKRGSYSFDISHLENLQFDTIPMVVDWSVGDELGCEDFRKGFRKGACMNNSYCHDIDISYGYQCKCEEGYDGNPYHPNGFQVNNYMMPGNGGKDHYAIEIEQLVT</sequence>
<dbReference type="EnsemblPlants" id="KRH16369">
    <property type="protein sequence ID" value="KRH16369"/>
    <property type="gene ID" value="GLYMA_14G151900"/>
</dbReference>
<reference evidence="5" key="3">
    <citation type="submission" date="2018-07" db="EMBL/GenBank/DDBJ databases">
        <title>WGS assembly of Glycine max.</title>
        <authorList>
            <person name="Schmutz J."/>
            <person name="Cannon S."/>
            <person name="Schlueter J."/>
            <person name="Ma J."/>
            <person name="Mitros T."/>
            <person name="Nelson W."/>
            <person name="Hyten D."/>
            <person name="Song Q."/>
            <person name="Thelen J."/>
            <person name="Cheng J."/>
            <person name="Xu D."/>
            <person name="Hellsten U."/>
            <person name="May G."/>
            <person name="Yu Y."/>
            <person name="Sakurai T."/>
            <person name="Umezawa T."/>
            <person name="Bhattacharyya M."/>
            <person name="Sandhu D."/>
            <person name="Valliyodan B."/>
            <person name="Lindquist E."/>
            <person name="Peto M."/>
            <person name="Grant D."/>
            <person name="Shu S."/>
            <person name="Goodstein D."/>
            <person name="Barry K."/>
            <person name="Futrell-Griggs M."/>
            <person name="Abernathy B."/>
            <person name="Du J."/>
            <person name="Tian Z."/>
            <person name="Zhu L."/>
            <person name="Gill N."/>
            <person name="Joshi T."/>
            <person name="Libault M."/>
            <person name="Sethuraman A."/>
            <person name="Zhang X."/>
            <person name="Shinozaki K."/>
            <person name="Nguyen H."/>
            <person name="Wing R."/>
            <person name="Cregan P."/>
            <person name="Specht J."/>
            <person name="Grimwood J."/>
            <person name="Rokhsar D."/>
            <person name="Stacey G."/>
            <person name="Shoemaker R."/>
            <person name="Jackson S."/>
        </authorList>
    </citation>
    <scope>NUCLEOTIDE SEQUENCE</scope>
    <source>
        <tissue evidence="5">Callus</tissue>
    </source>
</reference>
<dbReference type="GO" id="GO:0016020">
    <property type="term" value="C:membrane"/>
    <property type="evidence" value="ECO:0007669"/>
    <property type="project" value="UniProtKB-SubCell"/>
</dbReference>
<dbReference type="Proteomes" id="UP000008827">
    <property type="component" value="Chromosome 14"/>
</dbReference>
<dbReference type="PANTHER" id="PTHR33491">
    <property type="entry name" value="OSJNBA0016N04.9 PROTEIN"/>
    <property type="match status" value="1"/>
</dbReference>
<accession>A0A0R0GDB7</accession>
<evidence type="ECO:0000256" key="3">
    <source>
        <dbReference type="SAM" id="SignalP"/>
    </source>
</evidence>
<gene>
    <name evidence="5" type="ORF">GLYMA_14G151900</name>
</gene>
<evidence type="ECO:0000313" key="7">
    <source>
        <dbReference type="Proteomes" id="UP000008827"/>
    </source>
</evidence>
<feature type="signal peptide" evidence="3">
    <location>
        <begin position="1"/>
        <end position="21"/>
    </location>
</feature>
<keyword evidence="2 3" id="KW-0732">Signal</keyword>
<reference evidence="6" key="2">
    <citation type="submission" date="2018-02" db="UniProtKB">
        <authorList>
            <consortium name="EnsemblPlants"/>
        </authorList>
    </citation>
    <scope>IDENTIFICATION</scope>
    <source>
        <strain evidence="6">Williams 82</strain>
    </source>
</reference>
<dbReference type="InterPro" id="IPR025287">
    <property type="entry name" value="WAK_GUB"/>
</dbReference>
<evidence type="ECO:0000256" key="2">
    <source>
        <dbReference type="ARBA" id="ARBA00022729"/>
    </source>
</evidence>
<evidence type="ECO:0000313" key="5">
    <source>
        <dbReference type="EMBL" id="KRH16369.1"/>
    </source>
</evidence>